<dbReference type="InterPro" id="IPR045569">
    <property type="entry name" value="Metalloprtase-TldD/E_C"/>
</dbReference>
<accession>A0A7J4IR67</accession>
<dbReference type="GO" id="GO:0005829">
    <property type="term" value="C:cytosol"/>
    <property type="evidence" value="ECO:0007669"/>
    <property type="project" value="TreeGrafter"/>
</dbReference>
<dbReference type="Pfam" id="PF19289">
    <property type="entry name" value="PmbA_TldD_3rd"/>
    <property type="match status" value="1"/>
</dbReference>
<dbReference type="Pfam" id="PF01523">
    <property type="entry name" value="PmbA_TldD_1st"/>
    <property type="match status" value="1"/>
</dbReference>
<dbReference type="InterPro" id="IPR036059">
    <property type="entry name" value="TldD/PmbA_sf"/>
</dbReference>
<dbReference type="Gene3D" id="3.30.2290.10">
    <property type="entry name" value="PmbA/TldD superfamily"/>
    <property type="match status" value="1"/>
</dbReference>
<sequence>MISLNELKAAVEEGLRAVEKKQGVKEAEVFASSNRLNVFRICYSSNIPSNALEEPKSQEGFGLSVRVLFDNGKIGFGKEDSELSMEAVKSAFEKAKASSVLDKDFHGLPAQGEKPSASLKADKRILELDEEKAIDSAYACISGAFDALKAKDFRKNVNLTGEVDFLAERIAVANSNGVSEWDENSISLATLTTILELEKDVSGMWFDSATALNKLNTYETGKTSAEKAQALIKAESVGSGTYDVVLGRLAVADLFYSRFEVSLSSIDAKASPFIDKLDKVIGSEKLTIFDDGLLSGEIGSKRVTDEGLATGRTELVRNGKLVNFLANDYYAKKFSSDKRFNSRNGFRFGGGGRHHDSEPGIAATNLVVEAGDFKEDELPAEVKNGLYIGRIWYSYPVNGLASADFTSTMRGDSYIIRNGKIASALVPNTLRINDNLERCFKNIEALSKERKATLAWGQEAVVVTPEILVKGMRLERIAKGLY</sequence>
<feature type="domain" description="Metalloprotease TldD/E central" evidence="3">
    <location>
        <begin position="127"/>
        <end position="231"/>
    </location>
</feature>
<evidence type="ECO:0000259" key="1">
    <source>
        <dbReference type="Pfam" id="PF01523"/>
    </source>
</evidence>
<dbReference type="InterPro" id="IPR045570">
    <property type="entry name" value="Metalloprtase-TldD/E_cen_dom"/>
</dbReference>
<proteinExistence type="predicted"/>
<dbReference type="Proteomes" id="UP000577419">
    <property type="component" value="Unassembled WGS sequence"/>
</dbReference>
<dbReference type="GO" id="GO:0006508">
    <property type="term" value="P:proteolysis"/>
    <property type="evidence" value="ECO:0007669"/>
    <property type="project" value="InterPro"/>
</dbReference>
<feature type="domain" description="Metalloprotease TldD/E N-terminal" evidence="1">
    <location>
        <begin position="50"/>
        <end position="98"/>
    </location>
</feature>
<gene>
    <name evidence="4" type="ORF">HA237_01440</name>
</gene>
<name>A0A7J4IR67_9ARCH</name>
<dbReference type="InterPro" id="IPR035068">
    <property type="entry name" value="TldD/PmbA_N"/>
</dbReference>
<feature type="domain" description="Metalloprotease TldD/E C-terminal" evidence="2">
    <location>
        <begin position="239"/>
        <end position="474"/>
    </location>
</feature>
<comment type="caution">
    <text evidence="4">The sequence shown here is derived from an EMBL/GenBank/DDBJ whole genome shotgun (WGS) entry which is preliminary data.</text>
</comment>
<organism evidence="4 5">
    <name type="scientific">Candidatus Iainarchaeum sp</name>
    <dbReference type="NCBI Taxonomy" id="3101447"/>
    <lineage>
        <taxon>Archaea</taxon>
        <taxon>Candidatus Iainarchaeota</taxon>
        <taxon>Candidatus Iainarchaeia</taxon>
        <taxon>Candidatus Iainarchaeales</taxon>
        <taxon>Candidatus Iainarchaeaceae</taxon>
        <taxon>Candidatus Iainarchaeum</taxon>
    </lineage>
</organism>
<evidence type="ECO:0000313" key="5">
    <source>
        <dbReference type="Proteomes" id="UP000577419"/>
    </source>
</evidence>
<dbReference type="SUPFAM" id="SSF111283">
    <property type="entry name" value="Putative modulator of DNA gyrase, PmbA/TldD"/>
    <property type="match status" value="1"/>
</dbReference>
<evidence type="ECO:0000313" key="4">
    <source>
        <dbReference type="EMBL" id="HIH08013.1"/>
    </source>
</evidence>
<dbReference type="AlphaFoldDB" id="A0A7J4IR67"/>
<dbReference type="GO" id="GO:0008237">
    <property type="term" value="F:metallopeptidase activity"/>
    <property type="evidence" value="ECO:0007669"/>
    <property type="project" value="InterPro"/>
</dbReference>
<dbReference type="EMBL" id="DUFG01000010">
    <property type="protein sequence ID" value="HIH08013.1"/>
    <property type="molecule type" value="Genomic_DNA"/>
</dbReference>
<dbReference type="InterPro" id="IPR047657">
    <property type="entry name" value="PmbA"/>
</dbReference>
<dbReference type="InterPro" id="IPR002510">
    <property type="entry name" value="Metalloprtase-TldD/E_N"/>
</dbReference>
<dbReference type="Pfam" id="PF19290">
    <property type="entry name" value="PmbA_TldD_2nd"/>
    <property type="match status" value="1"/>
</dbReference>
<dbReference type="PANTHER" id="PTHR43421">
    <property type="entry name" value="METALLOPROTEASE PMBA"/>
    <property type="match status" value="1"/>
</dbReference>
<evidence type="ECO:0000259" key="3">
    <source>
        <dbReference type="Pfam" id="PF19290"/>
    </source>
</evidence>
<protein>
    <submittedName>
        <fullName evidence="4">TldD/PmbA family protein</fullName>
    </submittedName>
</protein>
<evidence type="ECO:0000259" key="2">
    <source>
        <dbReference type="Pfam" id="PF19289"/>
    </source>
</evidence>
<reference evidence="5" key="1">
    <citation type="journal article" date="2020" name="bioRxiv">
        <title>A rank-normalized archaeal taxonomy based on genome phylogeny resolves widespread incomplete and uneven classifications.</title>
        <authorList>
            <person name="Rinke C."/>
            <person name="Chuvochina M."/>
            <person name="Mussig A.J."/>
            <person name="Chaumeil P.-A."/>
            <person name="Waite D.W."/>
            <person name="Whitman W.B."/>
            <person name="Parks D.H."/>
            <person name="Hugenholtz P."/>
        </authorList>
    </citation>
    <scope>NUCLEOTIDE SEQUENCE [LARGE SCALE GENOMIC DNA]</scope>
</reference>
<dbReference type="PANTHER" id="PTHR43421:SF1">
    <property type="entry name" value="METALLOPROTEASE PMBA"/>
    <property type="match status" value="1"/>
</dbReference>